<dbReference type="CDD" id="cd09272">
    <property type="entry name" value="RNase_HI_RT_Ty1"/>
    <property type="match status" value="1"/>
</dbReference>
<dbReference type="PANTHER" id="PTHR11439:SF483">
    <property type="entry name" value="PEPTIDE SYNTHASE GLIP-LIKE, PUTATIVE (AFU_ORTHOLOGUE AFUA_3G12920)-RELATED"/>
    <property type="match status" value="1"/>
</dbReference>
<feature type="domain" description="Reverse transcriptase Ty1/copia-type" evidence="1">
    <location>
        <begin position="8"/>
        <end position="140"/>
    </location>
</feature>
<dbReference type="Proteomes" id="UP001307889">
    <property type="component" value="Chromosome 8"/>
</dbReference>
<dbReference type="InterPro" id="IPR043502">
    <property type="entry name" value="DNA/RNA_pol_sf"/>
</dbReference>
<evidence type="ECO:0000313" key="3">
    <source>
        <dbReference type="Proteomes" id="UP001307889"/>
    </source>
</evidence>
<name>A0ABN7AZV7_9HEMI</name>
<dbReference type="EMBL" id="AP028916">
    <property type="protein sequence ID" value="BES97719.1"/>
    <property type="molecule type" value="Genomic_DNA"/>
</dbReference>
<sequence length="382" mass="43048">MLEDLRQGSKTKTCRLNKAIYGLKQAGRQWFKKLDLKLKDIGFQASAADPCMYVSSSGGEIIGVYVDDLIIATKTDESYNKIKENLSNWFEMKDLGTLNYCLGIQFKNENGVISANQSKYIKNVLEKFNMENCKPIGSPMDPKTKLTPSEEKSQENLPYQNLIGCLMYLSVATRPDISFAVSYLSQFNSCYNSQHWNAAKRVLRYLKGTMDFSLTYQKTGQPIIGYADADWGSCTIDRRSYSGHCFIFAGSAISWSAKKQSCVALSTAEAEHAAITEATKEALHLRNLAVDLHMDQQKIKIFSDNQAAQHIAKNLVVSSRSKHIDIKLHFIRDVIERGDIELDYISTQEMTADILTKPLAKPRHFDLLQKLGLTSSSREEEC</sequence>
<evidence type="ECO:0000313" key="2">
    <source>
        <dbReference type="EMBL" id="BES97719.1"/>
    </source>
</evidence>
<organism evidence="2 3">
    <name type="scientific">Nesidiocoris tenuis</name>
    <dbReference type="NCBI Taxonomy" id="355587"/>
    <lineage>
        <taxon>Eukaryota</taxon>
        <taxon>Metazoa</taxon>
        <taxon>Ecdysozoa</taxon>
        <taxon>Arthropoda</taxon>
        <taxon>Hexapoda</taxon>
        <taxon>Insecta</taxon>
        <taxon>Pterygota</taxon>
        <taxon>Neoptera</taxon>
        <taxon>Paraneoptera</taxon>
        <taxon>Hemiptera</taxon>
        <taxon>Heteroptera</taxon>
        <taxon>Panheteroptera</taxon>
        <taxon>Cimicomorpha</taxon>
        <taxon>Miridae</taxon>
        <taxon>Dicyphina</taxon>
        <taxon>Nesidiocoris</taxon>
    </lineage>
</organism>
<proteinExistence type="predicted"/>
<keyword evidence="3" id="KW-1185">Reference proteome</keyword>
<protein>
    <submittedName>
        <fullName evidence="2">Hydra magnipapillata</fullName>
    </submittedName>
</protein>
<gene>
    <name evidence="2" type="ORF">NTJ_10533</name>
</gene>
<reference evidence="2 3" key="1">
    <citation type="submission" date="2023-09" db="EMBL/GenBank/DDBJ databases">
        <title>Nesidiocoris tenuis whole genome shotgun sequence.</title>
        <authorList>
            <person name="Shibata T."/>
            <person name="Shimoda M."/>
            <person name="Kobayashi T."/>
            <person name="Uehara T."/>
        </authorList>
    </citation>
    <scope>NUCLEOTIDE SEQUENCE [LARGE SCALE GENOMIC DNA]</scope>
    <source>
        <strain evidence="2 3">Japan</strain>
    </source>
</reference>
<evidence type="ECO:0000259" key="1">
    <source>
        <dbReference type="Pfam" id="PF07727"/>
    </source>
</evidence>
<dbReference type="Pfam" id="PF07727">
    <property type="entry name" value="RVT_2"/>
    <property type="match status" value="1"/>
</dbReference>
<dbReference type="PANTHER" id="PTHR11439">
    <property type="entry name" value="GAG-POL-RELATED RETROTRANSPOSON"/>
    <property type="match status" value="1"/>
</dbReference>
<dbReference type="SUPFAM" id="SSF56672">
    <property type="entry name" value="DNA/RNA polymerases"/>
    <property type="match status" value="1"/>
</dbReference>
<accession>A0ABN7AZV7</accession>
<dbReference type="InterPro" id="IPR013103">
    <property type="entry name" value="RVT_2"/>
</dbReference>